<keyword evidence="4" id="KW-1003">Cell membrane</keyword>
<feature type="transmembrane region" description="Helical" evidence="8">
    <location>
        <begin position="358"/>
        <end position="384"/>
    </location>
</feature>
<evidence type="ECO:0000259" key="9">
    <source>
        <dbReference type="PROSITE" id="PS50850"/>
    </source>
</evidence>
<sequence>MTTTATRDAPATARRTLLIASLGFFLITLDILIVNVALTRIGRKFDSSTSGLQWVIDGYTLLFAALLLFAGNLSDRIGAKKAFGWGILGFVLASVGCAVAPSLSALIAARLVQGAGAAVMLPASMALIREAFPEPRERARALGVWAVGGAVAGAVGPVLGGALTTLDWRLVFAINLPVGVVMLMLLASVAPSPVHPTPFDWAGQVAAVVTLVGLVFGLIEGGSLGFGSPAVIGSFVVGAAALATFLLVQARVSHPMMPLPLFRSSGMRISLAVGFAFMVGNFGTVFVLSLFLQQHLGLSPLLAGLVFLPSAACSVVGNVVSGTLANRFGARVPVVFGLLAMVSGLIWQIVTAPLGDPWLVIVGSVLTGAGGSVAMPPVSSVVLASVPADRAGTASAVFNTFRQVGGAVAIAVFGVLVADRAHFVIGLQISFALAGTVILAAAVASVFLRTSLSEETGGLPA</sequence>
<feature type="transmembrane region" description="Helical" evidence="8">
    <location>
        <begin position="201"/>
        <end position="219"/>
    </location>
</feature>
<feature type="transmembrane region" description="Helical" evidence="8">
    <location>
        <begin position="396"/>
        <end position="417"/>
    </location>
</feature>
<name>A0ABP8WBJ4_9MICO</name>
<accession>A0ABP8WBJ4</accession>
<reference evidence="11" key="1">
    <citation type="journal article" date="2019" name="Int. J. Syst. Evol. Microbiol.">
        <title>The Global Catalogue of Microorganisms (GCM) 10K type strain sequencing project: providing services to taxonomists for standard genome sequencing and annotation.</title>
        <authorList>
            <consortium name="The Broad Institute Genomics Platform"/>
            <consortium name="The Broad Institute Genome Sequencing Center for Infectious Disease"/>
            <person name="Wu L."/>
            <person name="Ma J."/>
        </authorList>
    </citation>
    <scope>NUCLEOTIDE SEQUENCE [LARGE SCALE GENOMIC DNA]</scope>
    <source>
        <strain evidence="11">JCM 18956</strain>
    </source>
</reference>
<feature type="transmembrane region" description="Helical" evidence="8">
    <location>
        <begin position="298"/>
        <end position="320"/>
    </location>
</feature>
<protein>
    <submittedName>
        <fullName evidence="10">MFS transporter</fullName>
    </submittedName>
</protein>
<evidence type="ECO:0000313" key="10">
    <source>
        <dbReference type="EMBL" id="GAA4686299.1"/>
    </source>
</evidence>
<keyword evidence="11" id="KW-1185">Reference proteome</keyword>
<keyword evidence="3" id="KW-0813">Transport</keyword>
<comment type="caution">
    <text evidence="10">The sequence shown here is derived from an EMBL/GenBank/DDBJ whole genome shotgun (WGS) entry which is preliminary data.</text>
</comment>
<dbReference type="PROSITE" id="PS50850">
    <property type="entry name" value="MFS"/>
    <property type="match status" value="1"/>
</dbReference>
<dbReference type="Gene3D" id="1.20.1250.20">
    <property type="entry name" value="MFS general substrate transporter like domains"/>
    <property type="match status" value="1"/>
</dbReference>
<evidence type="ECO:0000256" key="4">
    <source>
        <dbReference type="ARBA" id="ARBA00022475"/>
    </source>
</evidence>
<evidence type="ECO:0000256" key="1">
    <source>
        <dbReference type="ARBA" id="ARBA00004651"/>
    </source>
</evidence>
<feature type="domain" description="Major facilitator superfamily (MFS) profile" evidence="9">
    <location>
        <begin position="16"/>
        <end position="453"/>
    </location>
</feature>
<evidence type="ECO:0000256" key="3">
    <source>
        <dbReference type="ARBA" id="ARBA00022448"/>
    </source>
</evidence>
<evidence type="ECO:0000256" key="5">
    <source>
        <dbReference type="ARBA" id="ARBA00022692"/>
    </source>
</evidence>
<keyword evidence="6 8" id="KW-1133">Transmembrane helix</keyword>
<evidence type="ECO:0000256" key="2">
    <source>
        <dbReference type="ARBA" id="ARBA00008537"/>
    </source>
</evidence>
<dbReference type="NCBIfam" id="TIGR00711">
    <property type="entry name" value="efflux_EmrB"/>
    <property type="match status" value="1"/>
</dbReference>
<dbReference type="Proteomes" id="UP001501295">
    <property type="component" value="Unassembled WGS sequence"/>
</dbReference>
<feature type="transmembrane region" description="Helical" evidence="8">
    <location>
        <begin position="140"/>
        <end position="164"/>
    </location>
</feature>
<comment type="subcellular location">
    <subcellularLocation>
        <location evidence="1">Cell membrane</location>
        <topology evidence="1">Multi-pass membrane protein</topology>
    </subcellularLocation>
</comment>
<dbReference type="PANTHER" id="PTHR42718">
    <property type="entry name" value="MAJOR FACILITATOR SUPERFAMILY MULTIDRUG TRANSPORTER MFSC"/>
    <property type="match status" value="1"/>
</dbReference>
<dbReference type="EMBL" id="BAABLM010000012">
    <property type="protein sequence ID" value="GAA4686299.1"/>
    <property type="molecule type" value="Genomic_DNA"/>
</dbReference>
<evidence type="ECO:0000256" key="7">
    <source>
        <dbReference type="ARBA" id="ARBA00023136"/>
    </source>
</evidence>
<feature type="transmembrane region" description="Helical" evidence="8">
    <location>
        <begin position="107"/>
        <end position="128"/>
    </location>
</feature>
<feature type="transmembrane region" description="Helical" evidence="8">
    <location>
        <begin position="82"/>
        <end position="101"/>
    </location>
</feature>
<dbReference type="Gene3D" id="1.20.1720.10">
    <property type="entry name" value="Multidrug resistance protein D"/>
    <property type="match status" value="1"/>
</dbReference>
<keyword evidence="5 8" id="KW-0812">Transmembrane</keyword>
<feature type="transmembrane region" description="Helical" evidence="8">
    <location>
        <begin position="170"/>
        <end position="189"/>
    </location>
</feature>
<feature type="transmembrane region" description="Helical" evidence="8">
    <location>
        <begin position="17"/>
        <end position="39"/>
    </location>
</feature>
<proteinExistence type="inferred from homology"/>
<comment type="similarity">
    <text evidence="2">Belongs to the major facilitator superfamily. EmrB family.</text>
</comment>
<feature type="transmembrane region" description="Helical" evidence="8">
    <location>
        <begin position="332"/>
        <end position="352"/>
    </location>
</feature>
<evidence type="ECO:0000256" key="6">
    <source>
        <dbReference type="ARBA" id="ARBA00022989"/>
    </source>
</evidence>
<evidence type="ECO:0000313" key="11">
    <source>
        <dbReference type="Proteomes" id="UP001501295"/>
    </source>
</evidence>
<feature type="transmembrane region" description="Helical" evidence="8">
    <location>
        <begin position="51"/>
        <end position="70"/>
    </location>
</feature>
<gene>
    <name evidence="10" type="ORF">GCM10025780_36150</name>
</gene>
<organism evidence="10 11">
    <name type="scientific">Frondihabitans cladoniiphilus</name>
    <dbReference type="NCBI Taxonomy" id="715785"/>
    <lineage>
        <taxon>Bacteria</taxon>
        <taxon>Bacillati</taxon>
        <taxon>Actinomycetota</taxon>
        <taxon>Actinomycetes</taxon>
        <taxon>Micrococcales</taxon>
        <taxon>Microbacteriaceae</taxon>
        <taxon>Frondihabitans</taxon>
    </lineage>
</organism>
<keyword evidence="7 8" id="KW-0472">Membrane</keyword>
<feature type="transmembrane region" description="Helical" evidence="8">
    <location>
        <begin position="269"/>
        <end position="292"/>
    </location>
</feature>
<feature type="transmembrane region" description="Helical" evidence="8">
    <location>
        <begin position="225"/>
        <end position="248"/>
    </location>
</feature>
<dbReference type="InterPro" id="IPR020846">
    <property type="entry name" value="MFS_dom"/>
</dbReference>
<evidence type="ECO:0000256" key="8">
    <source>
        <dbReference type="SAM" id="Phobius"/>
    </source>
</evidence>
<dbReference type="InterPro" id="IPR004638">
    <property type="entry name" value="EmrB-like"/>
</dbReference>
<dbReference type="RefSeq" id="WP_345377346.1">
    <property type="nucleotide sequence ID" value="NZ_BAABLM010000012.1"/>
</dbReference>
<dbReference type="InterPro" id="IPR011701">
    <property type="entry name" value="MFS"/>
</dbReference>
<dbReference type="Pfam" id="PF07690">
    <property type="entry name" value="MFS_1"/>
    <property type="match status" value="1"/>
</dbReference>
<dbReference type="SUPFAM" id="SSF103473">
    <property type="entry name" value="MFS general substrate transporter"/>
    <property type="match status" value="1"/>
</dbReference>
<dbReference type="InterPro" id="IPR036259">
    <property type="entry name" value="MFS_trans_sf"/>
</dbReference>
<dbReference type="PANTHER" id="PTHR42718:SF9">
    <property type="entry name" value="MAJOR FACILITATOR SUPERFAMILY MULTIDRUG TRANSPORTER MFSC"/>
    <property type="match status" value="1"/>
</dbReference>
<feature type="transmembrane region" description="Helical" evidence="8">
    <location>
        <begin position="423"/>
        <end position="448"/>
    </location>
</feature>